<dbReference type="GeneID" id="42798713"/>
<dbReference type="EMBL" id="CP045483">
    <property type="protein sequence ID" value="QGR19688.1"/>
    <property type="molecule type" value="Genomic_DNA"/>
</dbReference>
<dbReference type="Proteomes" id="UP000423396">
    <property type="component" value="Chromosome"/>
</dbReference>
<dbReference type="OrthoDB" id="38490at2157"/>
<organism evidence="1 2">
    <name type="scientific">Stygiolobus azoricus</name>
    <dbReference type="NCBI Taxonomy" id="41675"/>
    <lineage>
        <taxon>Archaea</taxon>
        <taxon>Thermoproteota</taxon>
        <taxon>Thermoprotei</taxon>
        <taxon>Sulfolobales</taxon>
        <taxon>Sulfolobaceae</taxon>
        <taxon>Stygiolobus</taxon>
    </lineage>
</organism>
<protein>
    <submittedName>
        <fullName evidence="1">Uncharacterized protein</fullName>
    </submittedName>
</protein>
<name>A0A650CPH7_9CREN</name>
<gene>
    <name evidence="1" type="ORF">D1868_06545</name>
</gene>
<reference evidence="1 2" key="1">
    <citation type="submission" date="2019-10" db="EMBL/GenBank/DDBJ databases">
        <title>Genome Sequences from Six Type Strain Members of the Archaeal Family Sulfolobaceae: Acidianus ambivalens, Acidianus infernus, Metallosphaera prunae, Stygiolobus azoricus, Sulfolobus metallicus, and Sulfurisphaera ohwakuensis.</title>
        <authorList>
            <person name="Counts J.A."/>
            <person name="Kelly R.M."/>
        </authorList>
    </citation>
    <scope>NUCLEOTIDE SEQUENCE [LARGE SCALE GENOMIC DNA]</scope>
    <source>
        <strain evidence="1 2">FC6</strain>
    </source>
</reference>
<accession>A0A650CPH7</accession>
<evidence type="ECO:0000313" key="1">
    <source>
        <dbReference type="EMBL" id="QGR19688.1"/>
    </source>
</evidence>
<proteinExistence type="predicted"/>
<sequence>MPLLDYGEVKLEVNGLNEQELKDLQQNIDKLFKLCHLVAEKYGIAMNDDEVRKIVDYLDQFTENMRDAVFKKGNSTIKVILEEWVTLPNQRRLIGLWYLLDRLGYKTDRQADLELIKQRLLEWRTKAQERNDKDVLELLNYFTKLGFYNF</sequence>
<dbReference type="AlphaFoldDB" id="A0A650CPH7"/>
<dbReference type="KEGG" id="sazo:D1868_06545"/>
<keyword evidence="2" id="KW-1185">Reference proteome</keyword>
<dbReference type="RefSeq" id="WP_156006708.1">
    <property type="nucleotide sequence ID" value="NZ_CP045483.1"/>
</dbReference>
<evidence type="ECO:0000313" key="2">
    <source>
        <dbReference type="Proteomes" id="UP000423396"/>
    </source>
</evidence>